<accession>A0A419X8N2</accession>
<gene>
    <name evidence="2" type="ORF">BXY64_0973</name>
</gene>
<proteinExistence type="predicted"/>
<dbReference type="EMBL" id="RAPQ01000008">
    <property type="protein sequence ID" value="RKE03959.1"/>
    <property type="molecule type" value="Genomic_DNA"/>
</dbReference>
<dbReference type="AlphaFoldDB" id="A0A419X8N2"/>
<keyword evidence="1" id="KW-0812">Transmembrane</keyword>
<keyword evidence="1" id="KW-1133">Transmembrane helix</keyword>
<evidence type="ECO:0000313" key="2">
    <source>
        <dbReference type="EMBL" id="RKE03959.1"/>
    </source>
</evidence>
<comment type="caution">
    <text evidence="2">The sequence shown here is derived from an EMBL/GenBank/DDBJ whole genome shotgun (WGS) entry which is preliminary data.</text>
</comment>
<dbReference type="Proteomes" id="UP000284531">
    <property type="component" value="Unassembled WGS sequence"/>
</dbReference>
<evidence type="ECO:0000256" key="1">
    <source>
        <dbReference type="SAM" id="Phobius"/>
    </source>
</evidence>
<organism evidence="2 3">
    <name type="scientific">Marinifilum flexuosum</name>
    <dbReference type="NCBI Taxonomy" id="1117708"/>
    <lineage>
        <taxon>Bacteria</taxon>
        <taxon>Pseudomonadati</taxon>
        <taxon>Bacteroidota</taxon>
        <taxon>Bacteroidia</taxon>
        <taxon>Marinilabiliales</taxon>
        <taxon>Marinifilaceae</taxon>
    </lineage>
</organism>
<sequence>MTKYINMKKISIFIVLILSISLLIYFYSHLQKDYKNKVENVDRSRIGGNLLNVSNILSSFPYFNFNLPDSLKSIAKMHYKDKNKQDFFIYNLFNDPFVTQENSSLLYVPLYNRISNKKESFILISAGVDGKLDSNFQKGDTIYEDSFFNEFKFYNEHQYNKREYQKFNIFNYLWGKKDYLVWYYNCHIQNMKKQMPHSLVFYENKRKKITQKQSLSIVGTFYKDTIIDHEPITVLKSWEKLAFCKLRKQNTNSFIKGDTIAISGFFEKIDKNGVYILNQGTIVDWNFTKFKSRFDND</sequence>
<evidence type="ECO:0000313" key="3">
    <source>
        <dbReference type="Proteomes" id="UP000284531"/>
    </source>
</evidence>
<feature type="transmembrane region" description="Helical" evidence="1">
    <location>
        <begin position="12"/>
        <end position="30"/>
    </location>
</feature>
<keyword evidence="3" id="KW-1185">Reference proteome</keyword>
<reference evidence="2 3" key="1">
    <citation type="submission" date="2018-09" db="EMBL/GenBank/DDBJ databases">
        <title>Genomic Encyclopedia of Archaeal and Bacterial Type Strains, Phase II (KMG-II): from individual species to whole genera.</title>
        <authorList>
            <person name="Goeker M."/>
        </authorList>
    </citation>
    <scope>NUCLEOTIDE SEQUENCE [LARGE SCALE GENOMIC DNA]</scope>
    <source>
        <strain evidence="2 3">DSM 21950</strain>
    </source>
</reference>
<protein>
    <submittedName>
        <fullName evidence="2">Uncharacterized protein</fullName>
    </submittedName>
</protein>
<keyword evidence="1" id="KW-0472">Membrane</keyword>
<name>A0A419X8N2_9BACT</name>